<sequence>MPPLKASKVRIHTPLGITQDLPCNFGEARILMVLDPTNGSRPYMVSLLVLGQFLAPWSPWVPSKTGPRGPPIAPTDHRTPKDRNGIKGTYIIKSPKNHQDPKKAQKAMESNFIKIHHRRGHSPRSS</sequence>
<reference evidence="2" key="1">
    <citation type="submission" date="2021-03" db="EMBL/GenBank/DDBJ databases">
        <title>Draft genome sequence of rust myrtle Austropuccinia psidii MF-1, a brazilian biotype.</title>
        <authorList>
            <person name="Quecine M.C."/>
            <person name="Pachon D.M.R."/>
            <person name="Bonatelli M.L."/>
            <person name="Correr F.H."/>
            <person name="Franceschini L.M."/>
            <person name="Leite T.F."/>
            <person name="Margarido G.R.A."/>
            <person name="Almeida C.A."/>
            <person name="Ferrarezi J.A."/>
            <person name="Labate C.A."/>
        </authorList>
    </citation>
    <scope>NUCLEOTIDE SEQUENCE</scope>
    <source>
        <strain evidence="2">MF-1</strain>
    </source>
</reference>
<organism evidence="2 3">
    <name type="scientific">Austropuccinia psidii MF-1</name>
    <dbReference type="NCBI Taxonomy" id="1389203"/>
    <lineage>
        <taxon>Eukaryota</taxon>
        <taxon>Fungi</taxon>
        <taxon>Dikarya</taxon>
        <taxon>Basidiomycota</taxon>
        <taxon>Pucciniomycotina</taxon>
        <taxon>Pucciniomycetes</taxon>
        <taxon>Pucciniales</taxon>
        <taxon>Sphaerophragmiaceae</taxon>
        <taxon>Austropuccinia</taxon>
    </lineage>
</organism>
<comment type="caution">
    <text evidence="2">The sequence shown here is derived from an EMBL/GenBank/DDBJ whole genome shotgun (WGS) entry which is preliminary data.</text>
</comment>
<keyword evidence="3" id="KW-1185">Reference proteome</keyword>
<dbReference type="EMBL" id="AVOT02126502">
    <property type="protein sequence ID" value="MBW0587281.1"/>
    <property type="molecule type" value="Genomic_DNA"/>
</dbReference>
<feature type="compositionally biased region" description="Basic residues" evidence="1">
    <location>
        <begin position="114"/>
        <end position="126"/>
    </location>
</feature>
<feature type="compositionally biased region" description="Basic and acidic residues" evidence="1">
    <location>
        <begin position="75"/>
        <end position="85"/>
    </location>
</feature>
<feature type="region of interest" description="Disordered" evidence="1">
    <location>
        <begin position="64"/>
        <end position="126"/>
    </location>
</feature>
<evidence type="ECO:0000313" key="2">
    <source>
        <dbReference type="EMBL" id="MBW0587281.1"/>
    </source>
</evidence>
<name>A0A9Q3KVB8_9BASI</name>
<evidence type="ECO:0000256" key="1">
    <source>
        <dbReference type="SAM" id="MobiDB-lite"/>
    </source>
</evidence>
<dbReference type="Proteomes" id="UP000765509">
    <property type="component" value="Unassembled WGS sequence"/>
</dbReference>
<dbReference type="AlphaFoldDB" id="A0A9Q3KVB8"/>
<proteinExistence type="predicted"/>
<evidence type="ECO:0000313" key="3">
    <source>
        <dbReference type="Proteomes" id="UP000765509"/>
    </source>
</evidence>
<gene>
    <name evidence="2" type="ORF">O181_126996</name>
</gene>
<protein>
    <submittedName>
        <fullName evidence="2">Uncharacterized protein</fullName>
    </submittedName>
</protein>
<accession>A0A9Q3KVB8</accession>